<keyword evidence="2" id="KW-0472">Membrane</keyword>
<sequence>MDLPKRPNKFGYAVGLCLVLAVSFLVVGGTSYALYSVLSFVTGLFIVSWAMRRTRTRSRRDTHRDHDSEKSDATKRREKEMQAEAGGYGGNGGGT</sequence>
<dbReference type="EMBL" id="VZUS01000001">
    <property type="protein sequence ID" value="KAB1186991.1"/>
    <property type="molecule type" value="Genomic_DNA"/>
</dbReference>
<feature type="region of interest" description="Disordered" evidence="1">
    <location>
        <begin position="54"/>
        <end position="95"/>
    </location>
</feature>
<dbReference type="AlphaFoldDB" id="A0A643JYD1"/>
<proteinExistence type="predicted"/>
<accession>A0A643JYD1</accession>
<reference evidence="3" key="1">
    <citation type="submission" date="2019-09" db="EMBL/GenBank/DDBJ databases">
        <title>Genomic analysis of Haloferax sp. CBA1149.</title>
        <authorList>
            <person name="Roh S.W."/>
        </authorList>
    </citation>
    <scope>NUCLEOTIDE SEQUENCE</scope>
    <source>
        <strain evidence="3">CBA1149</strain>
    </source>
</reference>
<name>A0A643JYD1_9EURY</name>
<organism evidence="3">
    <name type="scientific">Haloferax sp. CBA1149</name>
    <dbReference type="NCBI Taxonomy" id="2650753"/>
    <lineage>
        <taxon>Archaea</taxon>
        <taxon>Methanobacteriati</taxon>
        <taxon>Methanobacteriota</taxon>
        <taxon>Stenosarchaea group</taxon>
        <taxon>Halobacteria</taxon>
        <taxon>Halobacteriales</taxon>
        <taxon>Haloferacaceae</taxon>
        <taxon>Haloferax</taxon>
    </lineage>
</organism>
<protein>
    <submittedName>
        <fullName evidence="3">Uncharacterized protein</fullName>
    </submittedName>
</protein>
<evidence type="ECO:0000256" key="2">
    <source>
        <dbReference type="SAM" id="Phobius"/>
    </source>
</evidence>
<evidence type="ECO:0000256" key="1">
    <source>
        <dbReference type="SAM" id="MobiDB-lite"/>
    </source>
</evidence>
<keyword evidence="2" id="KW-1133">Transmembrane helix</keyword>
<dbReference type="RefSeq" id="WP_151135200.1">
    <property type="nucleotide sequence ID" value="NZ_VZUS01000001.1"/>
</dbReference>
<feature type="compositionally biased region" description="Gly residues" evidence="1">
    <location>
        <begin position="86"/>
        <end position="95"/>
    </location>
</feature>
<comment type="caution">
    <text evidence="3">The sequence shown here is derived from an EMBL/GenBank/DDBJ whole genome shotgun (WGS) entry which is preliminary data.</text>
</comment>
<evidence type="ECO:0000313" key="3">
    <source>
        <dbReference type="EMBL" id="KAB1186991.1"/>
    </source>
</evidence>
<gene>
    <name evidence="3" type="ORF">Hfx1149_02675</name>
</gene>
<feature type="transmembrane region" description="Helical" evidence="2">
    <location>
        <begin position="33"/>
        <end position="51"/>
    </location>
</feature>
<feature type="compositionally biased region" description="Basic and acidic residues" evidence="1">
    <location>
        <begin position="62"/>
        <end position="82"/>
    </location>
</feature>
<feature type="transmembrane region" description="Helical" evidence="2">
    <location>
        <begin position="10"/>
        <end position="27"/>
    </location>
</feature>
<keyword evidence="2" id="KW-0812">Transmembrane</keyword>